<proteinExistence type="predicted"/>
<evidence type="ECO:0000313" key="2">
    <source>
        <dbReference type="Proteomes" id="UP000289465"/>
    </source>
</evidence>
<reference evidence="1 2" key="1">
    <citation type="submission" date="2018-07" db="EMBL/GenBank/DDBJ databases">
        <authorList>
            <person name="Peeters C."/>
        </authorList>
    </citation>
    <scope>NUCLEOTIDE SEQUENCE [LARGE SCALE GENOMIC DNA]</scope>
    <source>
        <strain evidence="1 2">LMG 30378</strain>
    </source>
</reference>
<evidence type="ECO:0008006" key="3">
    <source>
        <dbReference type="Google" id="ProtNLM"/>
    </source>
</evidence>
<dbReference type="Proteomes" id="UP000289465">
    <property type="component" value="Unassembled WGS sequence"/>
</dbReference>
<dbReference type="AlphaFoldDB" id="A0A446CKB4"/>
<sequence length="111" mass="12135">MRMSLLFVAAVVAGCASGSSDLITEAKVQAIKLNVTTYDEMVRDYGPPRSQQFNQEGLLTATWFYFYDGAYDAMDDQQKLTVIFNKDRTVKDYANASASGSGSGKGAGKRR</sequence>
<dbReference type="PROSITE" id="PS51257">
    <property type="entry name" value="PROKAR_LIPOPROTEIN"/>
    <property type="match status" value="1"/>
</dbReference>
<dbReference type="OrthoDB" id="8656868at2"/>
<accession>A0A446CKB4</accession>
<organism evidence="1 2">
    <name type="scientific">Achromobacter veterisilvae</name>
    <dbReference type="NCBI Taxonomy" id="2069367"/>
    <lineage>
        <taxon>Bacteria</taxon>
        <taxon>Pseudomonadati</taxon>
        <taxon>Pseudomonadota</taxon>
        <taxon>Betaproteobacteria</taxon>
        <taxon>Burkholderiales</taxon>
        <taxon>Alcaligenaceae</taxon>
        <taxon>Achromobacter</taxon>
    </lineage>
</organism>
<gene>
    <name evidence="1" type="ORF">AVE30378_02939</name>
</gene>
<dbReference type="EMBL" id="UFQC01000014">
    <property type="protein sequence ID" value="SSW68203.1"/>
    <property type="molecule type" value="Genomic_DNA"/>
</dbReference>
<protein>
    <recommendedName>
        <fullName evidence="3">Lipoprotein SmpA/OmlA domain-containing protein</fullName>
    </recommendedName>
</protein>
<name>A0A446CKB4_9BURK</name>
<evidence type="ECO:0000313" key="1">
    <source>
        <dbReference type="EMBL" id="SSW68203.1"/>
    </source>
</evidence>